<comment type="caution">
    <text evidence="1">The sequence shown here is derived from an EMBL/GenBank/DDBJ whole genome shotgun (WGS) entry which is preliminary data.</text>
</comment>
<dbReference type="AlphaFoldDB" id="A0A0F9IN73"/>
<accession>A0A0F9IN73</accession>
<feature type="non-terminal residue" evidence="1">
    <location>
        <position position="76"/>
    </location>
</feature>
<evidence type="ECO:0000313" key="1">
    <source>
        <dbReference type="EMBL" id="KKM21264.1"/>
    </source>
</evidence>
<organism evidence="1">
    <name type="scientific">marine sediment metagenome</name>
    <dbReference type="NCBI Taxonomy" id="412755"/>
    <lineage>
        <taxon>unclassified sequences</taxon>
        <taxon>metagenomes</taxon>
        <taxon>ecological metagenomes</taxon>
    </lineage>
</organism>
<proteinExistence type="predicted"/>
<reference evidence="1" key="1">
    <citation type="journal article" date="2015" name="Nature">
        <title>Complex archaea that bridge the gap between prokaryotes and eukaryotes.</title>
        <authorList>
            <person name="Spang A."/>
            <person name="Saw J.H."/>
            <person name="Jorgensen S.L."/>
            <person name="Zaremba-Niedzwiedzka K."/>
            <person name="Martijn J."/>
            <person name="Lind A.E."/>
            <person name="van Eijk R."/>
            <person name="Schleper C."/>
            <person name="Guy L."/>
            <person name="Ettema T.J."/>
        </authorList>
    </citation>
    <scope>NUCLEOTIDE SEQUENCE</scope>
</reference>
<gene>
    <name evidence="1" type="ORF">LCGC14_1637080</name>
</gene>
<dbReference type="EMBL" id="LAZR01013586">
    <property type="protein sequence ID" value="KKM21264.1"/>
    <property type="molecule type" value="Genomic_DNA"/>
</dbReference>
<protein>
    <submittedName>
        <fullName evidence="1">Uncharacterized protein</fullName>
    </submittedName>
</protein>
<sequence length="76" mass="9071">MTTREDIYNWLTCEDDRRKPHHTHMLVVVDTFDYGDYPVFTDSVHEAISKYHGSNMQRVMEVYNLSMDIDEQLNES</sequence>
<name>A0A0F9IN73_9ZZZZ</name>